<reference evidence="2 3" key="1">
    <citation type="submission" date="2020-01" db="EMBL/GenBank/DDBJ databases">
        <title>A novel Bacillus sp. from Pasinler.</title>
        <authorList>
            <person name="Adiguzel A."/>
            <person name="Ay H."/>
            <person name="Baltaci M.O."/>
        </authorList>
    </citation>
    <scope>NUCLEOTIDE SEQUENCE [LARGE SCALE GENOMIC DNA]</scope>
    <source>
        <strain evidence="2 3">P1</strain>
    </source>
</reference>
<organism evidence="2 3">
    <name type="scientific">Pallidibacillus pasinlerensis</name>
    <dbReference type="NCBI Taxonomy" id="2703818"/>
    <lineage>
        <taxon>Bacteria</taxon>
        <taxon>Bacillati</taxon>
        <taxon>Bacillota</taxon>
        <taxon>Bacilli</taxon>
        <taxon>Bacillales</taxon>
        <taxon>Bacillaceae</taxon>
        <taxon>Pallidibacillus</taxon>
    </lineage>
</organism>
<accession>A0ABX0AAS6</accession>
<comment type="caution">
    <text evidence="2">The sequence shown here is derived from an EMBL/GenBank/DDBJ whole genome shotgun (WGS) entry which is preliminary data.</text>
</comment>
<keyword evidence="3" id="KW-1185">Reference proteome</keyword>
<dbReference type="Gene3D" id="3.20.20.100">
    <property type="entry name" value="NADP-dependent oxidoreductase domain"/>
    <property type="match status" value="1"/>
</dbReference>
<dbReference type="Proteomes" id="UP000743899">
    <property type="component" value="Unassembled WGS sequence"/>
</dbReference>
<dbReference type="RefSeq" id="WP_161921123.1">
    <property type="nucleotide sequence ID" value="NZ_JAACYS010000054.1"/>
</dbReference>
<dbReference type="EMBL" id="JAACYS010000054">
    <property type="protein sequence ID" value="NCU18293.1"/>
    <property type="molecule type" value="Genomic_DNA"/>
</dbReference>
<evidence type="ECO:0000313" key="2">
    <source>
        <dbReference type="EMBL" id="NCU18293.1"/>
    </source>
</evidence>
<dbReference type="InterPro" id="IPR036812">
    <property type="entry name" value="NAD(P)_OxRdtase_dom_sf"/>
</dbReference>
<sequence length="311" mass="34832">MEKRRLGNSDLYVSTLGLGCMSLGTDEKKATEIIKTAFDLGVNYFDTADLYDYGINEKIVGQALKSVRDQVIIATKAGNRWEEGKTGWVWDASKAYIKEAAKQSLKRLGTDYIDLFQLHGGTMEDRIDETIEAFEELKEEGYIRYYGISSIRPNVIHEYVNRSKIVSVMMQYSILDRRPEEEAIPLLQENGINVVARGPLAKGLLTDALLNKASDSVKENGYLNYSYSELKELLPALKEKLANERSMTAVSLQFVLANPVVASCVTGASSVEQLKENITAIQSQPLSEEELQLIKNYTKADGYAQHRINPK</sequence>
<feature type="domain" description="NADP-dependent oxidoreductase" evidence="1">
    <location>
        <begin position="16"/>
        <end position="296"/>
    </location>
</feature>
<dbReference type="PANTHER" id="PTHR43312">
    <property type="entry name" value="D-THREO-ALDOSE 1-DEHYDROGENASE"/>
    <property type="match status" value="1"/>
</dbReference>
<evidence type="ECO:0000259" key="1">
    <source>
        <dbReference type="Pfam" id="PF00248"/>
    </source>
</evidence>
<protein>
    <submittedName>
        <fullName evidence="2">Aldo/keto reductase</fullName>
    </submittedName>
</protein>
<evidence type="ECO:0000313" key="3">
    <source>
        <dbReference type="Proteomes" id="UP000743899"/>
    </source>
</evidence>
<proteinExistence type="predicted"/>
<gene>
    <name evidence="2" type="ORF">GW534_11255</name>
</gene>
<dbReference type="Pfam" id="PF00248">
    <property type="entry name" value="Aldo_ket_red"/>
    <property type="match status" value="1"/>
</dbReference>
<name>A0ABX0AAS6_9BACI</name>
<dbReference type="CDD" id="cd19086">
    <property type="entry name" value="AKR_AKR11C1"/>
    <property type="match status" value="1"/>
</dbReference>
<dbReference type="InterPro" id="IPR053135">
    <property type="entry name" value="AKR2_Oxidoreductase"/>
</dbReference>
<dbReference type="InterPro" id="IPR023210">
    <property type="entry name" value="NADP_OxRdtase_dom"/>
</dbReference>
<dbReference type="PANTHER" id="PTHR43312:SF1">
    <property type="entry name" value="NADP-DEPENDENT OXIDOREDUCTASE DOMAIN-CONTAINING PROTEIN"/>
    <property type="match status" value="1"/>
</dbReference>
<dbReference type="SUPFAM" id="SSF51430">
    <property type="entry name" value="NAD(P)-linked oxidoreductase"/>
    <property type="match status" value="1"/>
</dbReference>